<comment type="caution">
    <text evidence="4">The sequence shown here is derived from an EMBL/GenBank/DDBJ whole genome shotgun (WGS) entry which is preliminary data.</text>
</comment>
<gene>
    <name evidence="4" type="ORF">GWI33_006713</name>
</gene>
<dbReference type="EMBL" id="JAACXV010000033">
    <property type="protein sequence ID" value="KAF7286243.1"/>
    <property type="molecule type" value="Genomic_DNA"/>
</dbReference>
<evidence type="ECO:0000256" key="1">
    <source>
        <dbReference type="ARBA" id="ARBA00022614"/>
    </source>
</evidence>
<evidence type="ECO:0000256" key="3">
    <source>
        <dbReference type="SAM" id="SignalP"/>
    </source>
</evidence>
<dbReference type="OrthoDB" id="676979at2759"/>
<keyword evidence="2" id="KW-0677">Repeat</keyword>
<dbReference type="Proteomes" id="UP000625711">
    <property type="component" value="Unassembled WGS sequence"/>
</dbReference>
<dbReference type="Gene3D" id="3.80.10.10">
    <property type="entry name" value="Ribonuclease Inhibitor"/>
    <property type="match status" value="2"/>
</dbReference>
<name>A0A834MJJ2_RHYFE</name>
<dbReference type="SMART" id="SM00369">
    <property type="entry name" value="LRR_TYP"/>
    <property type="match status" value="5"/>
</dbReference>
<dbReference type="InterPro" id="IPR026906">
    <property type="entry name" value="LRR_5"/>
</dbReference>
<feature type="signal peptide" evidence="3">
    <location>
        <begin position="1"/>
        <end position="22"/>
    </location>
</feature>
<sequence>MLKAAFIHIVLLLVFISASGLGNNNTTTAAAIDVCFYVEGDASPVRKTFANSTGVRKFITERHVKVEIHDQPLTKVHKYSFTGMRHVQELIIWDCGVIDVEAGAFQGSLSLRKLDLRGNYLERISTGIFNHLNVIDLNLSYNKVKTIETEAFNPMIFLKKIDLSSNLISNYSPSWFGRKHFLRELHFENNSIGSLPENAFSNVIDTEFALTDIFFSFNTISNIHPETFKGLEGMLIRKFHIDHNALKIWKENWTININELNISHNSIKTIEGDLAKIIKNHSLKNFEHNPYNCSCLKEIKSIGDNYREHSQWFVDRYAECRMPKRRRKLPNKTTVRNMQIWSSF</sequence>
<evidence type="ECO:0000313" key="5">
    <source>
        <dbReference type="Proteomes" id="UP000625711"/>
    </source>
</evidence>
<proteinExistence type="predicted"/>
<keyword evidence="5" id="KW-1185">Reference proteome</keyword>
<dbReference type="PANTHER" id="PTHR45712:SF22">
    <property type="entry name" value="INSULIN-LIKE GROWTH FACTOR-BINDING PROTEIN COMPLEX ACID LABILE SUBUNIT"/>
    <property type="match status" value="1"/>
</dbReference>
<keyword evidence="1" id="KW-0433">Leucine-rich repeat</keyword>
<evidence type="ECO:0000256" key="2">
    <source>
        <dbReference type="ARBA" id="ARBA00022737"/>
    </source>
</evidence>
<dbReference type="AlphaFoldDB" id="A0A834MJJ2"/>
<dbReference type="InterPro" id="IPR003591">
    <property type="entry name" value="Leu-rich_rpt_typical-subtyp"/>
</dbReference>
<protein>
    <submittedName>
        <fullName evidence="4">Uncharacterized protein</fullName>
    </submittedName>
</protein>
<accession>A0A834MJJ2</accession>
<dbReference type="Pfam" id="PF13306">
    <property type="entry name" value="LRR_5"/>
    <property type="match status" value="1"/>
</dbReference>
<evidence type="ECO:0000313" key="4">
    <source>
        <dbReference type="EMBL" id="KAF7286243.1"/>
    </source>
</evidence>
<feature type="chain" id="PRO_5032610050" evidence="3">
    <location>
        <begin position="23"/>
        <end position="344"/>
    </location>
</feature>
<dbReference type="PANTHER" id="PTHR45712">
    <property type="entry name" value="AGAP008170-PA"/>
    <property type="match status" value="1"/>
</dbReference>
<organism evidence="4 5">
    <name type="scientific">Rhynchophorus ferrugineus</name>
    <name type="common">Red palm weevil</name>
    <name type="synonym">Curculio ferrugineus</name>
    <dbReference type="NCBI Taxonomy" id="354439"/>
    <lineage>
        <taxon>Eukaryota</taxon>
        <taxon>Metazoa</taxon>
        <taxon>Ecdysozoa</taxon>
        <taxon>Arthropoda</taxon>
        <taxon>Hexapoda</taxon>
        <taxon>Insecta</taxon>
        <taxon>Pterygota</taxon>
        <taxon>Neoptera</taxon>
        <taxon>Endopterygota</taxon>
        <taxon>Coleoptera</taxon>
        <taxon>Polyphaga</taxon>
        <taxon>Cucujiformia</taxon>
        <taxon>Curculionidae</taxon>
        <taxon>Dryophthorinae</taxon>
        <taxon>Rhynchophorus</taxon>
    </lineage>
</organism>
<reference evidence="4" key="1">
    <citation type="submission" date="2020-08" db="EMBL/GenBank/DDBJ databases">
        <title>Genome sequencing and assembly of the red palm weevil Rhynchophorus ferrugineus.</title>
        <authorList>
            <person name="Dias G.B."/>
            <person name="Bergman C.M."/>
            <person name="Manee M."/>
        </authorList>
    </citation>
    <scope>NUCLEOTIDE SEQUENCE</scope>
    <source>
        <strain evidence="4">AA-2017</strain>
        <tissue evidence="4">Whole larva</tissue>
    </source>
</reference>
<keyword evidence="3" id="KW-0732">Signal</keyword>
<dbReference type="InterPro" id="IPR032675">
    <property type="entry name" value="LRR_dom_sf"/>
</dbReference>
<dbReference type="SUPFAM" id="SSF52058">
    <property type="entry name" value="L domain-like"/>
    <property type="match status" value="1"/>
</dbReference>
<dbReference type="GO" id="GO:0005615">
    <property type="term" value="C:extracellular space"/>
    <property type="evidence" value="ECO:0007669"/>
    <property type="project" value="TreeGrafter"/>
</dbReference>
<dbReference type="InterPro" id="IPR050333">
    <property type="entry name" value="SLRP"/>
</dbReference>